<comment type="caution">
    <text evidence="2">The sequence shown here is derived from an EMBL/GenBank/DDBJ whole genome shotgun (WGS) entry which is preliminary data.</text>
</comment>
<feature type="transmembrane region" description="Helical" evidence="1">
    <location>
        <begin position="33"/>
        <end position="57"/>
    </location>
</feature>
<keyword evidence="1" id="KW-0472">Membrane</keyword>
<sequence>MAVPLVILLLVIPVSVQQTLLGDGPTQTAFARVLQLLRMVVPFCAVWVPAFCLRDYVDGDASEVLRAYTAADTRQWRIVLFCNCFLLVFLAGLFAWIGGIFVEFRSVLEAEFKWQIAAVFVLTGLVYFLAYSLHSSMAALMGVLLYHCLSSLMSVLPTYLVIYPTDPTLPLTSLRGAVVCSLILLFWGGGWAKDKLYTV</sequence>
<evidence type="ECO:0000256" key="1">
    <source>
        <dbReference type="SAM" id="Phobius"/>
    </source>
</evidence>
<feature type="transmembrane region" description="Helical" evidence="1">
    <location>
        <begin position="114"/>
        <end position="131"/>
    </location>
</feature>
<gene>
    <name evidence="2" type="ORF">NE646_00295</name>
</gene>
<proteinExistence type="predicted"/>
<protein>
    <recommendedName>
        <fullName evidence="4">ABC transporter permease</fullName>
    </recommendedName>
</protein>
<dbReference type="EMBL" id="JANGAB010000001">
    <property type="protein sequence ID" value="MCQ4948111.1"/>
    <property type="molecule type" value="Genomic_DNA"/>
</dbReference>
<keyword evidence="1" id="KW-0812">Transmembrane</keyword>
<organism evidence="2 3">
    <name type="scientific">Bittarella massiliensis</name>
    <name type="common">ex Durand et al. 2017</name>
    <dbReference type="NCBI Taxonomy" id="1720313"/>
    <lineage>
        <taxon>Bacteria</taxon>
        <taxon>Bacillati</taxon>
        <taxon>Bacillota</taxon>
        <taxon>Clostridia</taxon>
        <taxon>Eubacteriales</taxon>
        <taxon>Oscillospiraceae</taxon>
        <taxon>Bittarella (ex Durand et al. 2017)</taxon>
    </lineage>
</organism>
<reference evidence="2" key="1">
    <citation type="submission" date="2022-06" db="EMBL/GenBank/DDBJ databases">
        <title>Isolation of gut microbiota from human fecal samples.</title>
        <authorList>
            <person name="Pamer E.G."/>
            <person name="Barat B."/>
            <person name="Waligurski E."/>
            <person name="Medina S."/>
            <person name="Paddock L."/>
            <person name="Mostad J."/>
        </authorList>
    </citation>
    <scope>NUCLEOTIDE SEQUENCE</scope>
    <source>
        <strain evidence="2">DFI.7.96</strain>
    </source>
</reference>
<evidence type="ECO:0008006" key="4">
    <source>
        <dbReference type="Google" id="ProtNLM"/>
    </source>
</evidence>
<keyword evidence="1" id="KW-1133">Transmembrane helix</keyword>
<feature type="transmembrane region" description="Helical" evidence="1">
    <location>
        <begin position="143"/>
        <end position="162"/>
    </location>
</feature>
<dbReference type="Proteomes" id="UP001205063">
    <property type="component" value="Unassembled WGS sequence"/>
</dbReference>
<accession>A0AAW5K576</accession>
<feature type="transmembrane region" description="Helical" evidence="1">
    <location>
        <begin position="174"/>
        <end position="192"/>
    </location>
</feature>
<name>A0AAW5K576_9FIRM</name>
<evidence type="ECO:0000313" key="3">
    <source>
        <dbReference type="Proteomes" id="UP001205063"/>
    </source>
</evidence>
<evidence type="ECO:0000313" key="2">
    <source>
        <dbReference type="EMBL" id="MCQ4948111.1"/>
    </source>
</evidence>
<feature type="transmembrane region" description="Helical" evidence="1">
    <location>
        <begin position="78"/>
        <end position="102"/>
    </location>
</feature>
<dbReference type="AlphaFoldDB" id="A0AAW5K576"/>
<dbReference type="RefSeq" id="WP_256135089.1">
    <property type="nucleotide sequence ID" value="NZ_JANGAB010000001.1"/>
</dbReference>